<dbReference type="EMBL" id="JBHRXP010000007">
    <property type="protein sequence ID" value="MFC3581298.1"/>
    <property type="molecule type" value="Genomic_DNA"/>
</dbReference>
<reference evidence="2" key="1">
    <citation type="journal article" date="2019" name="Int. J. Syst. Evol. Microbiol.">
        <title>The Global Catalogue of Microorganisms (GCM) 10K type strain sequencing project: providing services to taxonomists for standard genome sequencing and annotation.</title>
        <authorList>
            <consortium name="The Broad Institute Genomics Platform"/>
            <consortium name="The Broad Institute Genome Sequencing Center for Infectious Disease"/>
            <person name="Wu L."/>
            <person name="Ma J."/>
        </authorList>
    </citation>
    <scope>NUCLEOTIDE SEQUENCE [LARGE SCALE GENOMIC DNA]</scope>
    <source>
        <strain evidence="2">KCTC 42739</strain>
    </source>
</reference>
<dbReference type="CDD" id="cd02440">
    <property type="entry name" value="AdoMet_MTases"/>
    <property type="match status" value="1"/>
</dbReference>
<keyword evidence="1" id="KW-0808">Transferase</keyword>
<dbReference type="EC" id="2.1.1.-" evidence="1"/>
<dbReference type="Proteomes" id="UP001595713">
    <property type="component" value="Unassembled WGS sequence"/>
</dbReference>
<dbReference type="InterPro" id="IPR029063">
    <property type="entry name" value="SAM-dependent_MTases_sf"/>
</dbReference>
<dbReference type="Gene3D" id="3.40.50.150">
    <property type="entry name" value="Vaccinia Virus protein VP39"/>
    <property type="match status" value="1"/>
</dbReference>
<organism evidence="1 2">
    <name type="scientific">Sphingomonas hylomeconis</name>
    <dbReference type="NCBI Taxonomy" id="1395958"/>
    <lineage>
        <taxon>Bacteria</taxon>
        <taxon>Pseudomonadati</taxon>
        <taxon>Pseudomonadota</taxon>
        <taxon>Alphaproteobacteria</taxon>
        <taxon>Sphingomonadales</taxon>
        <taxon>Sphingomonadaceae</taxon>
        <taxon>Sphingomonas</taxon>
    </lineage>
</organism>
<sequence>MSELFQHRGCPACGADRPKEEMHSEQRAEAMTLDALRPYWSGLFKEKVFFSYARCPSCGLLFAPTFFTGPQLGELYSAMAPNMELVPTDALDATQRGYWDIAKQEGPLDGGYLEIGPDIGFIVRLAAEQGSFDHFWLVEPNRLVHAPLAAATGGRPHDIITDMDDLSPVPDGSVGLAVMVHVLDHLLDPLASLKNIRRKLKPGGRLVIVTHNEASVLRTAMRRKWPPFCLQHPQLFNPDSITDLARRVGYSTVTVERSKNYFPIAFMAQQAAYTVGLDISKVPLPTTAIGLKLGNMITVAQR</sequence>
<dbReference type="Pfam" id="PF13489">
    <property type="entry name" value="Methyltransf_23"/>
    <property type="match status" value="1"/>
</dbReference>
<evidence type="ECO:0000313" key="1">
    <source>
        <dbReference type="EMBL" id="MFC3581298.1"/>
    </source>
</evidence>
<gene>
    <name evidence="1" type="ORF">ACFONA_14090</name>
</gene>
<proteinExistence type="predicted"/>
<name>A0ABV7SWE5_9SPHN</name>
<accession>A0ABV7SWE5</accession>
<dbReference type="SUPFAM" id="SSF53335">
    <property type="entry name" value="S-adenosyl-L-methionine-dependent methyltransferases"/>
    <property type="match status" value="1"/>
</dbReference>
<keyword evidence="1" id="KW-0489">Methyltransferase</keyword>
<evidence type="ECO:0000313" key="2">
    <source>
        <dbReference type="Proteomes" id="UP001595713"/>
    </source>
</evidence>
<keyword evidence="2" id="KW-1185">Reference proteome</keyword>
<dbReference type="GO" id="GO:0032259">
    <property type="term" value="P:methylation"/>
    <property type="evidence" value="ECO:0007669"/>
    <property type="project" value="UniProtKB-KW"/>
</dbReference>
<dbReference type="RefSeq" id="WP_261292841.1">
    <property type="nucleotide sequence ID" value="NZ_JANQBK010000001.1"/>
</dbReference>
<protein>
    <submittedName>
        <fullName evidence="1">Class I SAM-dependent methyltransferase</fullName>
        <ecNumber evidence="1">2.1.1.-</ecNumber>
    </submittedName>
</protein>
<comment type="caution">
    <text evidence="1">The sequence shown here is derived from an EMBL/GenBank/DDBJ whole genome shotgun (WGS) entry which is preliminary data.</text>
</comment>
<dbReference type="GO" id="GO:0008168">
    <property type="term" value="F:methyltransferase activity"/>
    <property type="evidence" value="ECO:0007669"/>
    <property type="project" value="UniProtKB-KW"/>
</dbReference>